<accession>A0ABQ0ABL9</accession>
<organism evidence="3 4">
    <name type="scientific">Sessilibacter corallicola</name>
    <dbReference type="NCBI Taxonomy" id="2904075"/>
    <lineage>
        <taxon>Bacteria</taxon>
        <taxon>Pseudomonadati</taxon>
        <taxon>Pseudomonadota</taxon>
        <taxon>Gammaproteobacteria</taxon>
        <taxon>Cellvibrionales</taxon>
        <taxon>Cellvibrionaceae</taxon>
        <taxon>Sessilibacter</taxon>
    </lineage>
</organism>
<reference evidence="3 4" key="1">
    <citation type="submission" date="2024-04" db="EMBL/GenBank/DDBJ databases">
        <title>Draft genome sequence of Sessilibacter corallicola NBRC 116591.</title>
        <authorList>
            <person name="Miyakawa T."/>
            <person name="Kusuya Y."/>
            <person name="Miura T."/>
        </authorList>
    </citation>
    <scope>NUCLEOTIDE SEQUENCE [LARGE SCALE GENOMIC DNA]</scope>
    <source>
        <strain evidence="3 4">KU-00831-HH</strain>
    </source>
</reference>
<evidence type="ECO:0000256" key="1">
    <source>
        <dbReference type="SAM" id="MobiDB-lite"/>
    </source>
</evidence>
<dbReference type="SUPFAM" id="SSF53098">
    <property type="entry name" value="Ribonuclease H-like"/>
    <property type="match status" value="1"/>
</dbReference>
<dbReference type="PROSITE" id="PS50994">
    <property type="entry name" value="INTEGRASE"/>
    <property type="match status" value="1"/>
</dbReference>
<dbReference type="InterPro" id="IPR036397">
    <property type="entry name" value="RNaseH_sf"/>
</dbReference>
<feature type="region of interest" description="Disordered" evidence="1">
    <location>
        <begin position="148"/>
        <end position="167"/>
    </location>
</feature>
<proteinExistence type="predicted"/>
<dbReference type="InterPro" id="IPR012337">
    <property type="entry name" value="RNaseH-like_sf"/>
</dbReference>
<dbReference type="Gene3D" id="3.30.420.10">
    <property type="entry name" value="Ribonuclease H-like superfamily/Ribonuclease H"/>
    <property type="match status" value="1"/>
</dbReference>
<keyword evidence="4" id="KW-1185">Reference proteome</keyword>
<dbReference type="InterPro" id="IPR001584">
    <property type="entry name" value="Integrase_cat-core"/>
</dbReference>
<dbReference type="RefSeq" id="WP_353303661.1">
    <property type="nucleotide sequence ID" value="NZ_BAABWN010000009.1"/>
</dbReference>
<feature type="domain" description="Integrase catalytic" evidence="2">
    <location>
        <begin position="264"/>
        <end position="476"/>
    </location>
</feature>
<feature type="compositionally biased region" description="Basic and acidic residues" evidence="1">
    <location>
        <begin position="637"/>
        <end position="653"/>
    </location>
</feature>
<dbReference type="Proteomes" id="UP001465153">
    <property type="component" value="Unassembled WGS sequence"/>
</dbReference>
<protein>
    <submittedName>
        <fullName evidence="3">Transposase</fullName>
    </submittedName>
</protein>
<comment type="caution">
    <text evidence="3">The sequence shown here is derived from an EMBL/GenBank/DDBJ whole genome shotgun (WGS) entry which is preliminary data.</text>
</comment>
<evidence type="ECO:0000313" key="3">
    <source>
        <dbReference type="EMBL" id="GAA6169005.1"/>
    </source>
</evidence>
<feature type="region of interest" description="Disordered" evidence="1">
    <location>
        <begin position="621"/>
        <end position="703"/>
    </location>
</feature>
<name>A0ABQ0ABL9_9GAMM</name>
<dbReference type="EMBL" id="BAABWN010000009">
    <property type="protein sequence ID" value="GAA6169005.1"/>
    <property type="molecule type" value="Genomic_DNA"/>
</dbReference>
<evidence type="ECO:0000259" key="2">
    <source>
        <dbReference type="PROSITE" id="PS50994"/>
    </source>
</evidence>
<evidence type="ECO:0000313" key="4">
    <source>
        <dbReference type="Proteomes" id="UP001465153"/>
    </source>
</evidence>
<gene>
    <name evidence="3" type="ORF">NBRC116591_28160</name>
</gene>
<sequence>MFMPNDVYSMDSKRLRVLWANRSVVIWIDIDYDRAFPKISERIEFEELLAKRILQKIDDPYISVAMTFPDKNSKAEKVQERAWVAIKDFVAMEPEIYPKKTRGPLFQAVQERAGTTKQTVYRWFRRYWQLGKCKNALNGQFDRCGGLGKPNTPREKKLGAPRTITPGKGVNIDDSTRNIFRVAIEKCLLTEDKYDFDYAYNQVLIAFGVPIPCKAEDLKEVPTKRQLRYFYEKEYSPILVTRKREGEINYFKDFRPVLGTSTTEVSGPGTRYQIDATIADVYLVSERDRNKIIGRPTLYFVVDVFSRAIVGMYIGLENASWVSAMEALINTIEDKVEFCKKFDIDITEAMWPTIGLPEVLIGDRGEMLGRHVDVLCKAFNVEIENTPPYRADWKGIVERYFRTVQTKMKPFVEGYVTKVPIGKKRHGKDYRQDGIHTLYEFTQMIINIVLYYNNEHIISTYDPDPELPEDIPYNALTLWEWGIEWRTGRLRRPKKELVRVNLLPHTTATITEFGIKLFGCYYTCKLAVNKGWFERNYQGPRNITVAYDYYSANVIFIRLNDDYSDYLEADLTERSRAYRDMTIWEVWSRNKVRALINSENSLKKRAGSINLAKKLEEIARKADHENSDTSKSSKASRVKDIRDNKNNEKEYERHKNKSVTEEVENDSDNVIPINKQPSQRVSFKLPPRLKDLLTEGENNHDEK</sequence>
<feature type="compositionally biased region" description="Basic and acidic residues" evidence="1">
    <location>
        <begin position="688"/>
        <end position="703"/>
    </location>
</feature>